<organism evidence="2 3">
    <name type="scientific">Micromonospora inyonensis</name>
    <dbReference type="NCBI Taxonomy" id="47866"/>
    <lineage>
        <taxon>Bacteria</taxon>
        <taxon>Bacillati</taxon>
        <taxon>Actinomycetota</taxon>
        <taxon>Actinomycetes</taxon>
        <taxon>Micromonosporales</taxon>
        <taxon>Micromonosporaceae</taxon>
        <taxon>Micromonospora</taxon>
    </lineage>
</organism>
<dbReference type="EMBL" id="FMHU01000002">
    <property type="protein sequence ID" value="SCL27371.1"/>
    <property type="molecule type" value="Genomic_DNA"/>
</dbReference>
<protein>
    <submittedName>
        <fullName evidence="2">Uncharacterized protein</fullName>
    </submittedName>
</protein>
<evidence type="ECO:0000313" key="2">
    <source>
        <dbReference type="EMBL" id="SCL27371.1"/>
    </source>
</evidence>
<reference evidence="3" key="1">
    <citation type="submission" date="2016-06" db="EMBL/GenBank/DDBJ databases">
        <authorList>
            <person name="Varghese N."/>
        </authorList>
    </citation>
    <scope>NUCLEOTIDE SEQUENCE [LARGE SCALE GENOMIC DNA]</scope>
    <source>
        <strain evidence="3">DSM 46123</strain>
    </source>
</reference>
<gene>
    <name evidence="2" type="ORF">GA0074694_4791</name>
</gene>
<keyword evidence="3" id="KW-1185">Reference proteome</keyword>
<feature type="region of interest" description="Disordered" evidence="1">
    <location>
        <begin position="269"/>
        <end position="288"/>
    </location>
</feature>
<dbReference type="Proteomes" id="UP000198906">
    <property type="component" value="Unassembled WGS sequence"/>
</dbReference>
<evidence type="ECO:0000313" key="3">
    <source>
        <dbReference type="Proteomes" id="UP000198906"/>
    </source>
</evidence>
<proteinExistence type="predicted"/>
<accession>A0A1C6SDC9</accession>
<sequence>MPRADVPVPQQGRFAAADVLEATFVRYGGGWEATYQSYGGDLDPDEVKPLVRLRLRIHPDGSEPFEWTGERRVPSLCLSAVTAGHLVAVVHPTAPAEVSIDWPRSALLSGTRPCRLVGLDGRRVDLTGRPDLLLEQMRIAGTVGGIRMDADTIDLRHLTPPVAAQLRRLVERAGELAGWPASAPTSDGRARWVVDGLPGEAGTFGDTDRRWARHGGQLTRARFLELRGTTTYQYHGPVLETVLRIWPVEGGEPFDARKKLTVPLTIPTNKSGGFSSGARPWIPSSDRT</sequence>
<dbReference type="AlphaFoldDB" id="A0A1C6SDC9"/>
<evidence type="ECO:0000256" key="1">
    <source>
        <dbReference type="SAM" id="MobiDB-lite"/>
    </source>
</evidence>
<dbReference type="RefSeq" id="WP_091461851.1">
    <property type="nucleotide sequence ID" value="NZ_FMHU01000002.1"/>
</dbReference>
<name>A0A1C6SDC9_9ACTN</name>